<dbReference type="Pfam" id="PF00188">
    <property type="entry name" value="CAP"/>
    <property type="match status" value="1"/>
</dbReference>
<keyword evidence="1" id="KW-0804">Transcription</keyword>
<evidence type="ECO:0000313" key="5">
    <source>
        <dbReference type="EMBL" id="RXS61606.1"/>
    </source>
</evidence>
<dbReference type="InterPro" id="IPR000838">
    <property type="entry name" value="RNA_pol_sigma70_ECF_CS"/>
</dbReference>
<dbReference type="GeneID" id="95781439"/>
<feature type="domain" description="RNA polymerase sigma-70 region 2" evidence="4">
    <location>
        <begin position="24"/>
        <end position="90"/>
    </location>
</feature>
<sequence length="555" mass="58499">MTPEREAAVVAAAQAGDQQAQDELVAGYLPLIYNVVGRALHGHADVDDVVQETMLRVLDGLADLRRPHRFRSWLVSVTMNEIRRHWRSKQASAAATGVDEAADLADPSADFVDLTIIRLGLSGQRQEVAEATRWLDEGDRALLSLWWLETAGELSRFEVAAALKLPAKFVAVRVQRMKAQLETARVVVRALSATSRCPRLEPVVARWDGVPSTLWRKRISRHVRDCGTCSGRRSGLIPAQSLLVGIALVPPSATVAWSAAQAGHATAAFGPAAQLTGLRGGKAAAMRPTTGRHASHRPTGRGGSRSGGHRRPRVRPRGTHILAGSAAVTAAATVISVSFGSPDSTRQGDSKPAAVHPVQVEAAPVTDPPPPTPSPSATHRPVASPSRKPAVAPRTTAPSPTHPTPTPSSTPPSQPAADAVEQVLTVINKARAAHDLPPYTLATGLTHSATAHNTAMDNGCGLSHQCPGEASLGDRETAAGVKWGAAGENIGQASAGPDAQQIATAAVSLTQDMLNEKPPNDGHRRNILSSTFTHVGIAVHRNPHGTVWLTQDFSD</sequence>
<dbReference type="CDD" id="cd05379">
    <property type="entry name" value="CAP_bacterial"/>
    <property type="match status" value="1"/>
</dbReference>
<dbReference type="GO" id="GO:0016987">
    <property type="term" value="F:sigma factor activity"/>
    <property type="evidence" value="ECO:0007669"/>
    <property type="project" value="UniProtKB-KW"/>
</dbReference>
<keyword evidence="6" id="KW-1185">Reference proteome</keyword>
<evidence type="ECO:0000256" key="2">
    <source>
        <dbReference type="SAM" id="MobiDB-lite"/>
    </source>
</evidence>
<keyword evidence="1" id="KW-0805">Transcription regulation</keyword>
<dbReference type="InterPro" id="IPR035940">
    <property type="entry name" value="CAP_sf"/>
</dbReference>
<comment type="similarity">
    <text evidence="1">Belongs to the sigma-70 factor family. ECF subfamily.</text>
</comment>
<dbReference type="SUPFAM" id="SSF55797">
    <property type="entry name" value="PR-1-like"/>
    <property type="match status" value="1"/>
</dbReference>
<dbReference type="GO" id="GO:0006352">
    <property type="term" value="P:DNA-templated transcription initiation"/>
    <property type="evidence" value="ECO:0007669"/>
    <property type="project" value="InterPro"/>
</dbReference>
<evidence type="ECO:0000259" key="3">
    <source>
        <dbReference type="Pfam" id="PF00188"/>
    </source>
</evidence>
<dbReference type="Proteomes" id="UP000289482">
    <property type="component" value="Unassembled WGS sequence"/>
</dbReference>
<evidence type="ECO:0000256" key="1">
    <source>
        <dbReference type="RuleBase" id="RU000716"/>
    </source>
</evidence>
<dbReference type="SUPFAM" id="SSF88946">
    <property type="entry name" value="Sigma2 domain of RNA polymerase sigma factors"/>
    <property type="match status" value="1"/>
</dbReference>
<dbReference type="EMBL" id="SDIF01000101">
    <property type="protein sequence ID" value="RXS61606.1"/>
    <property type="molecule type" value="Genomic_DNA"/>
</dbReference>
<dbReference type="Pfam" id="PF04542">
    <property type="entry name" value="Sigma70_r2"/>
    <property type="match status" value="1"/>
</dbReference>
<accession>A0A4Q1QVX3</accession>
<dbReference type="PROSITE" id="PS01063">
    <property type="entry name" value="SIGMA70_ECF"/>
    <property type="match status" value="1"/>
</dbReference>
<gene>
    <name evidence="5" type="ORF">EST54_26365</name>
</gene>
<feature type="region of interest" description="Disordered" evidence="2">
    <location>
        <begin position="280"/>
        <end position="320"/>
    </location>
</feature>
<dbReference type="Gene3D" id="1.10.1740.10">
    <property type="match status" value="1"/>
</dbReference>
<feature type="compositionally biased region" description="Basic residues" evidence="2">
    <location>
        <begin position="307"/>
        <end position="318"/>
    </location>
</feature>
<dbReference type="PANTHER" id="PTHR31157">
    <property type="entry name" value="SCP DOMAIN-CONTAINING PROTEIN"/>
    <property type="match status" value="1"/>
</dbReference>
<dbReference type="InterPro" id="IPR007627">
    <property type="entry name" value="RNA_pol_sigma70_r2"/>
</dbReference>
<protein>
    <recommendedName>
        <fullName evidence="1">RNA polymerase sigma factor</fullName>
    </recommendedName>
</protein>
<evidence type="ECO:0000259" key="4">
    <source>
        <dbReference type="Pfam" id="PF04542"/>
    </source>
</evidence>
<comment type="caution">
    <text evidence="5">The sequence shown here is derived from an EMBL/GenBank/DDBJ whole genome shotgun (WGS) entry which is preliminary data.</text>
</comment>
<dbReference type="InterPro" id="IPR014284">
    <property type="entry name" value="RNA_pol_sigma-70_dom"/>
</dbReference>
<dbReference type="NCBIfam" id="TIGR02937">
    <property type="entry name" value="sigma70-ECF"/>
    <property type="match status" value="1"/>
</dbReference>
<dbReference type="PANTHER" id="PTHR31157:SF1">
    <property type="entry name" value="SCP DOMAIN-CONTAINING PROTEIN"/>
    <property type="match status" value="1"/>
</dbReference>
<dbReference type="InterPro" id="IPR013325">
    <property type="entry name" value="RNA_pol_sigma_r2"/>
</dbReference>
<dbReference type="AlphaFoldDB" id="A0A4Q1QVX3"/>
<feature type="compositionally biased region" description="Pro residues" evidence="2">
    <location>
        <begin position="400"/>
        <end position="414"/>
    </location>
</feature>
<reference evidence="5 6" key="1">
    <citation type="submission" date="2019-01" db="EMBL/GenBank/DDBJ databases">
        <title>Draft genome sequences of the type strain Streptomyces sioyaensis DSM 40032 and its novel strain, TM32, a thermotolerant antibiotics-producing actinobacterium.</title>
        <authorList>
            <person name="Nakaew N."/>
            <person name="Lumyong S."/>
            <person name="Sloan W.T."/>
            <person name="Sungthong R."/>
        </authorList>
    </citation>
    <scope>NUCLEOTIDE SEQUENCE [LARGE SCALE GENOMIC DNA]</scope>
    <source>
        <strain evidence="5 6">DSM 40032</strain>
    </source>
</reference>
<proteinExistence type="inferred from homology"/>
<feature type="region of interest" description="Disordered" evidence="2">
    <location>
        <begin position="362"/>
        <end position="418"/>
    </location>
</feature>
<feature type="domain" description="SCP" evidence="3">
    <location>
        <begin position="425"/>
        <end position="553"/>
    </location>
</feature>
<organism evidence="5 6">
    <name type="scientific">Streptomyces sioyaensis</name>
    <dbReference type="NCBI Taxonomy" id="67364"/>
    <lineage>
        <taxon>Bacteria</taxon>
        <taxon>Bacillati</taxon>
        <taxon>Actinomycetota</taxon>
        <taxon>Actinomycetes</taxon>
        <taxon>Kitasatosporales</taxon>
        <taxon>Streptomycetaceae</taxon>
        <taxon>Streptomyces</taxon>
    </lineage>
</organism>
<dbReference type="RefSeq" id="WP_129250214.1">
    <property type="nucleotide sequence ID" value="NZ_JABZEL010000009.1"/>
</dbReference>
<keyword evidence="1" id="KW-0731">Sigma factor</keyword>
<name>A0A4Q1QVX3_9ACTN</name>
<dbReference type="InterPro" id="IPR014044">
    <property type="entry name" value="CAP_dom"/>
</dbReference>
<dbReference type="GO" id="GO:0003677">
    <property type="term" value="F:DNA binding"/>
    <property type="evidence" value="ECO:0007669"/>
    <property type="project" value="UniProtKB-KW"/>
</dbReference>
<dbReference type="Gene3D" id="3.40.33.10">
    <property type="entry name" value="CAP"/>
    <property type="match status" value="1"/>
</dbReference>
<evidence type="ECO:0000313" key="6">
    <source>
        <dbReference type="Proteomes" id="UP000289482"/>
    </source>
</evidence>
<keyword evidence="1" id="KW-0238">DNA-binding</keyword>